<protein>
    <submittedName>
        <fullName evidence="1">Uncharacterized protein</fullName>
    </submittedName>
</protein>
<dbReference type="AlphaFoldDB" id="A0A6A4TAW2"/>
<sequence length="177" mass="19971">MSDAVYIRTLENLECLRQCFFKSRCSSPLRCHSHVIHIVNNYKQDSFKKKKKKSIHGFVRVEVFYDVSSASNGALETGLDLVPESVCEWYQANKKPNPGFRLLLEDVLLPSKMTDKACATSASANGRKMSMSCRLWNADWSKRSLEAARQISVSVRYGNVLSAVSNFNRSSPPLQSE</sequence>
<dbReference type="EMBL" id="VEVO01000005">
    <property type="protein sequence ID" value="KAF0042029.1"/>
    <property type="molecule type" value="Genomic_DNA"/>
</dbReference>
<comment type="caution">
    <text evidence="1">The sequence shown here is derived from an EMBL/GenBank/DDBJ whole genome shotgun (WGS) entry which is preliminary data.</text>
</comment>
<name>A0A6A4TAW2_SCOMX</name>
<dbReference type="Proteomes" id="UP000438429">
    <property type="component" value="Unassembled WGS sequence"/>
</dbReference>
<evidence type="ECO:0000313" key="1">
    <source>
        <dbReference type="EMBL" id="KAF0042029.1"/>
    </source>
</evidence>
<reference evidence="1 2" key="1">
    <citation type="submission" date="2019-06" db="EMBL/GenBank/DDBJ databases">
        <title>Draft genomes of female and male turbot (Scophthalmus maximus).</title>
        <authorList>
            <person name="Xu H."/>
            <person name="Xu X.-W."/>
            <person name="Shao C."/>
            <person name="Chen S."/>
        </authorList>
    </citation>
    <scope>NUCLEOTIDE SEQUENCE [LARGE SCALE GENOMIC DNA]</scope>
    <source>
        <strain evidence="1">Ysfricsl-2016a</strain>
        <tissue evidence="1">Blood</tissue>
    </source>
</reference>
<gene>
    <name evidence="1" type="ORF">F2P81_005561</name>
</gene>
<proteinExistence type="predicted"/>
<organism evidence="1 2">
    <name type="scientific">Scophthalmus maximus</name>
    <name type="common">Turbot</name>
    <name type="synonym">Psetta maxima</name>
    <dbReference type="NCBI Taxonomy" id="52904"/>
    <lineage>
        <taxon>Eukaryota</taxon>
        <taxon>Metazoa</taxon>
        <taxon>Chordata</taxon>
        <taxon>Craniata</taxon>
        <taxon>Vertebrata</taxon>
        <taxon>Euteleostomi</taxon>
        <taxon>Actinopterygii</taxon>
        <taxon>Neopterygii</taxon>
        <taxon>Teleostei</taxon>
        <taxon>Neoteleostei</taxon>
        <taxon>Acanthomorphata</taxon>
        <taxon>Carangaria</taxon>
        <taxon>Pleuronectiformes</taxon>
        <taxon>Pleuronectoidei</taxon>
        <taxon>Scophthalmidae</taxon>
        <taxon>Scophthalmus</taxon>
    </lineage>
</organism>
<evidence type="ECO:0000313" key="2">
    <source>
        <dbReference type="Proteomes" id="UP000438429"/>
    </source>
</evidence>
<accession>A0A6A4TAW2</accession>